<dbReference type="InterPro" id="IPR003892">
    <property type="entry name" value="CUE"/>
</dbReference>
<feature type="region of interest" description="Disordered" evidence="1">
    <location>
        <begin position="233"/>
        <end position="256"/>
    </location>
</feature>
<reference evidence="3" key="1">
    <citation type="thesis" date="2020" institute="ProQuest LLC" country="789 East Eisenhower Parkway, Ann Arbor, MI, USA">
        <title>Comparative Genomics and Chromosome Evolution.</title>
        <authorList>
            <person name="Mudd A.B."/>
        </authorList>
    </citation>
    <scope>NUCLEOTIDE SEQUENCE</scope>
    <source>
        <strain evidence="3">237g6f4</strain>
        <tissue evidence="3">Blood</tissue>
    </source>
</reference>
<feature type="compositionally biased region" description="Low complexity" evidence="1">
    <location>
        <begin position="21"/>
        <end position="34"/>
    </location>
</feature>
<dbReference type="InterPro" id="IPR052772">
    <property type="entry name" value="Endo/PolyKinase_Domain-Protein"/>
</dbReference>
<keyword evidence="4" id="KW-1185">Reference proteome</keyword>
<feature type="compositionally biased region" description="Acidic residues" evidence="1">
    <location>
        <begin position="927"/>
        <end position="940"/>
    </location>
</feature>
<protein>
    <recommendedName>
        <fullName evidence="2">CUE domain-containing protein</fullName>
    </recommendedName>
</protein>
<dbReference type="Pfam" id="PF13671">
    <property type="entry name" value="AAA_33"/>
    <property type="match status" value="1"/>
</dbReference>
<sequence length="1147" mass="127964">MIEMPRKRKSLSTSPKRRVSISDFSPVPSSSGSLPRPPAMSSNREEVFMSLCEMFPHLDPSLVEMVLSESKEVDVAISYLLELSTSAKESTTESTGFEEVASFLNGSQTESQDPENYGDVPDQIEDASYMDGTMCNDLDTLLDEALDRYGLNIEEDNALLHNAGLDHNTSHHTDHTLPSDQSVAEDYTCTWDSDVYETATKVESDRKTAPDPMLSSVTCSQEDVGIFEKPKEVEQQRTGTLPPKQHMTPPSASPVSHMKWNPMASSFYPTPKGNPSFIAPVVVPPAQWTYITGRREPVTGVFYNPPPPLPCVWNFTNFPQSHWNAVNIKPIKTAPSGPQVSKKAVPFVGKVLVLLRGAPGSGKSTLARLLLEQNPSGVILSTDDYFGQNCEYQYDISLLGEAHEWNHKRAKDAFEKNVSPIIIDNTNLQGWEMKPYVSMAMKHKYKVTFREPDTWWKLKPKELERRNHHGVKKEKIIKMLENFERVTVNSILNLSYPKSSKNADNSQRKADEKTGDASALPQSIKEGEMSLSETPESGNGADLSNASPDMEKSTEVSKEAPARMDPSKDEVAELNLKNVTATEGDNYMRSSENCSADVTCTEVVGDEQVPHIDGGSSLLSQRPELLDFVGDWPVDQTMSQRAPRSRKARTRHEKHSPVQKSSENDNLIDDNEEQTDKTTAYERIDNGSNEQDQQPELGHHVDSSVVDYEFKEHLLQLENKLSTLLSLQNMENCGKDGDGDEDMLVYKSSGVQEQVAGCTDGVSCVNEEVKMKPRHPRRNCRQCKLALNFTNHCPDSSSHRRPCISLSKSSQTEPQDFALAWRIERRNADILDPAKIILGKSSRFVSKSVDGGSEHIPYRVTHHKSTFVEEDDISTLGDEDGLDILSKLFRSVSFDVLKDLFERCDKDIVWTTNLLLDSGEKMHKDEECESEEWEDLESCSDSDKGNLQDNISVSEETSVEEASDLTEGRVEAAEYSTFVNALPLVVAEELKSGNVLSSNEINQGRVSTELQELFPNHKTITNTLPPDILWPTTIEPDRPNLRDSPLDFLQCTNTLKTNKKGSTEDISINHVNMAQKSDDLEILAGVSDEGQELAAVVEKGRKMPNYSDSRPQPKESLKFDYLELALPPEFAFQLTELFGPVGIDPGN</sequence>
<feature type="compositionally biased region" description="Basic residues" evidence="1">
    <location>
        <begin position="1"/>
        <end position="19"/>
    </location>
</feature>
<dbReference type="SUPFAM" id="SSF46934">
    <property type="entry name" value="UBA-like"/>
    <property type="match status" value="1"/>
</dbReference>
<feature type="compositionally biased region" description="Basic and acidic residues" evidence="1">
    <location>
        <begin position="549"/>
        <end position="571"/>
    </location>
</feature>
<feature type="region of interest" description="Disordered" evidence="1">
    <location>
        <begin position="496"/>
        <end position="575"/>
    </location>
</feature>
<dbReference type="Pfam" id="PF02845">
    <property type="entry name" value="CUE"/>
    <property type="match status" value="1"/>
</dbReference>
<dbReference type="InterPro" id="IPR056719">
    <property type="entry name" value="DUF7817"/>
</dbReference>
<feature type="region of interest" description="Disordered" evidence="1">
    <location>
        <begin position="636"/>
        <end position="675"/>
    </location>
</feature>
<feature type="compositionally biased region" description="Polar residues" evidence="1">
    <location>
        <begin position="496"/>
        <end position="505"/>
    </location>
</feature>
<feature type="region of interest" description="Disordered" evidence="1">
    <location>
        <begin position="921"/>
        <end position="949"/>
    </location>
</feature>
<dbReference type="Gene3D" id="3.40.50.300">
    <property type="entry name" value="P-loop containing nucleotide triphosphate hydrolases"/>
    <property type="match status" value="1"/>
</dbReference>
<feature type="compositionally biased region" description="Basic and acidic residues" evidence="1">
    <location>
        <begin position="506"/>
        <end position="515"/>
    </location>
</feature>
<dbReference type="Gene3D" id="1.10.8.10">
    <property type="entry name" value="DNA helicase RuvA subunit, C-terminal domain"/>
    <property type="match status" value="1"/>
</dbReference>
<dbReference type="InterPro" id="IPR027417">
    <property type="entry name" value="P-loop_NTPase"/>
</dbReference>
<dbReference type="SMART" id="SM00546">
    <property type="entry name" value="CUE"/>
    <property type="match status" value="1"/>
</dbReference>
<comment type="caution">
    <text evidence="3">The sequence shown here is derived from an EMBL/GenBank/DDBJ whole genome shotgun (WGS) entry which is preliminary data.</text>
</comment>
<accession>A0AAV7D6W9</accession>
<dbReference type="GO" id="GO:0043130">
    <property type="term" value="F:ubiquitin binding"/>
    <property type="evidence" value="ECO:0007669"/>
    <property type="project" value="InterPro"/>
</dbReference>
<dbReference type="GO" id="GO:0005634">
    <property type="term" value="C:nucleus"/>
    <property type="evidence" value="ECO:0007669"/>
    <property type="project" value="TreeGrafter"/>
</dbReference>
<organism evidence="3 4">
    <name type="scientific">Engystomops pustulosus</name>
    <name type="common">Tungara frog</name>
    <name type="synonym">Physalaemus pustulosus</name>
    <dbReference type="NCBI Taxonomy" id="76066"/>
    <lineage>
        <taxon>Eukaryota</taxon>
        <taxon>Metazoa</taxon>
        <taxon>Chordata</taxon>
        <taxon>Craniata</taxon>
        <taxon>Vertebrata</taxon>
        <taxon>Euteleostomi</taxon>
        <taxon>Amphibia</taxon>
        <taxon>Batrachia</taxon>
        <taxon>Anura</taxon>
        <taxon>Neobatrachia</taxon>
        <taxon>Hyloidea</taxon>
        <taxon>Leptodactylidae</taxon>
        <taxon>Leiuperinae</taxon>
        <taxon>Engystomops</taxon>
    </lineage>
</organism>
<dbReference type="AlphaFoldDB" id="A0AAV7D6W9"/>
<feature type="region of interest" description="Disordered" evidence="1">
    <location>
        <begin position="1"/>
        <end position="41"/>
    </location>
</feature>
<dbReference type="GO" id="GO:0004519">
    <property type="term" value="F:endonuclease activity"/>
    <property type="evidence" value="ECO:0007669"/>
    <property type="project" value="TreeGrafter"/>
</dbReference>
<dbReference type="Pfam" id="PF25125">
    <property type="entry name" value="DUF7817"/>
    <property type="match status" value="1"/>
</dbReference>
<evidence type="ECO:0000313" key="4">
    <source>
        <dbReference type="Proteomes" id="UP000824782"/>
    </source>
</evidence>
<dbReference type="PANTHER" id="PTHR46535:SF1">
    <property type="entry name" value="NEDD4-BINDING PROTEIN 2"/>
    <property type="match status" value="1"/>
</dbReference>
<dbReference type="Proteomes" id="UP000824782">
    <property type="component" value="Unassembled WGS sequence"/>
</dbReference>
<dbReference type="PROSITE" id="PS51140">
    <property type="entry name" value="CUE"/>
    <property type="match status" value="1"/>
</dbReference>
<dbReference type="SUPFAM" id="SSF52540">
    <property type="entry name" value="P-loop containing nucleoside triphosphate hydrolases"/>
    <property type="match status" value="1"/>
</dbReference>
<evidence type="ECO:0000313" key="3">
    <source>
        <dbReference type="EMBL" id="KAG8591737.1"/>
    </source>
</evidence>
<dbReference type="PANTHER" id="PTHR46535">
    <property type="entry name" value="NEDD4-BINDING PROTEIN 2"/>
    <property type="match status" value="1"/>
</dbReference>
<proteinExistence type="predicted"/>
<evidence type="ECO:0000259" key="2">
    <source>
        <dbReference type="PROSITE" id="PS51140"/>
    </source>
</evidence>
<dbReference type="InterPro" id="IPR009060">
    <property type="entry name" value="UBA-like_sf"/>
</dbReference>
<dbReference type="Pfam" id="PF25126">
    <property type="entry name" value="DUF7818"/>
    <property type="match status" value="1"/>
</dbReference>
<dbReference type="InterPro" id="IPR056720">
    <property type="entry name" value="DUF7818"/>
</dbReference>
<gene>
    <name evidence="3" type="ORF">GDO81_000279</name>
</gene>
<feature type="compositionally biased region" description="Polar residues" evidence="1">
    <location>
        <begin position="531"/>
        <end position="547"/>
    </location>
</feature>
<dbReference type="EMBL" id="WNYA01000001">
    <property type="protein sequence ID" value="KAG8591737.1"/>
    <property type="molecule type" value="Genomic_DNA"/>
</dbReference>
<name>A0AAV7D6W9_ENGPU</name>
<feature type="compositionally biased region" description="Basic residues" evidence="1">
    <location>
        <begin position="643"/>
        <end position="654"/>
    </location>
</feature>
<evidence type="ECO:0000256" key="1">
    <source>
        <dbReference type="SAM" id="MobiDB-lite"/>
    </source>
</evidence>
<feature type="domain" description="CUE" evidence="2">
    <location>
        <begin position="43"/>
        <end position="85"/>
    </location>
</feature>